<dbReference type="InterPro" id="IPR036640">
    <property type="entry name" value="ABC1_TM_sf"/>
</dbReference>
<feature type="domain" description="ABC transmembrane type-1" evidence="9">
    <location>
        <begin position="27"/>
        <end position="307"/>
    </location>
</feature>
<dbReference type="GO" id="GO:0034040">
    <property type="term" value="F:ATPase-coupled lipid transmembrane transporter activity"/>
    <property type="evidence" value="ECO:0007669"/>
    <property type="project" value="TreeGrafter"/>
</dbReference>
<keyword evidence="3" id="KW-0547">Nucleotide-binding</keyword>
<dbReference type="SUPFAM" id="SSF52540">
    <property type="entry name" value="P-loop containing nucleoside triphosphate hydrolases"/>
    <property type="match status" value="1"/>
</dbReference>
<keyword evidence="6 7" id="KW-0472">Membrane</keyword>
<feature type="transmembrane region" description="Helical" evidence="7">
    <location>
        <begin position="143"/>
        <end position="160"/>
    </location>
</feature>
<keyword evidence="4 10" id="KW-0067">ATP-binding</keyword>
<gene>
    <name evidence="10" type="ORF">JF547_06330</name>
</gene>
<comment type="subcellular location">
    <subcellularLocation>
        <location evidence="1">Cell membrane</location>
        <topology evidence="1">Multi-pass membrane protein</topology>
    </subcellularLocation>
</comment>
<evidence type="ECO:0000313" key="10">
    <source>
        <dbReference type="EMBL" id="MBN8196082.1"/>
    </source>
</evidence>
<comment type="caution">
    <text evidence="10">The sequence shown here is derived from an EMBL/GenBank/DDBJ whole genome shotgun (WGS) entry which is preliminary data.</text>
</comment>
<dbReference type="Pfam" id="PF00005">
    <property type="entry name" value="ABC_tran"/>
    <property type="match status" value="1"/>
</dbReference>
<dbReference type="GO" id="GO:0016887">
    <property type="term" value="F:ATP hydrolysis activity"/>
    <property type="evidence" value="ECO:0007669"/>
    <property type="project" value="InterPro"/>
</dbReference>
<keyword evidence="5 7" id="KW-1133">Transmembrane helix</keyword>
<organism evidence="10 11">
    <name type="scientific">Thalassospira povalilytica</name>
    <dbReference type="NCBI Taxonomy" id="732237"/>
    <lineage>
        <taxon>Bacteria</taxon>
        <taxon>Pseudomonadati</taxon>
        <taxon>Pseudomonadota</taxon>
        <taxon>Alphaproteobacteria</taxon>
        <taxon>Rhodospirillales</taxon>
        <taxon>Thalassospiraceae</taxon>
        <taxon>Thalassospira</taxon>
    </lineage>
</organism>
<dbReference type="InterPro" id="IPR003439">
    <property type="entry name" value="ABC_transporter-like_ATP-bd"/>
</dbReference>
<feature type="transmembrane region" description="Helical" evidence="7">
    <location>
        <begin position="166"/>
        <end position="185"/>
    </location>
</feature>
<protein>
    <submittedName>
        <fullName evidence="10">ATP-binding cassette domain-containing protein</fullName>
    </submittedName>
</protein>
<evidence type="ECO:0000256" key="7">
    <source>
        <dbReference type="SAM" id="Phobius"/>
    </source>
</evidence>
<dbReference type="PROSITE" id="PS50893">
    <property type="entry name" value="ABC_TRANSPORTER_2"/>
    <property type="match status" value="1"/>
</dbReference>
<dbReference type="PANTHER" id="PTHR24221:SF654">
    <property type="entry name" value="ATP-BINDING CASSETTE SUB-FAMILY B MEMBER 6"/>
    <property type="match status" value="1"/>
</dbReference>
<sequence>MSESTTSQTQVLQAAGKTRGIRLNEALTLFAASAMLNLLALAMPVAILLVYDRVLPSSSIPTLTVLLIGIVIVVACDMLLRFSRQAILAKVSARLDYSLREKTFSRLLRQSFPTAARIPFGVLSSTFNIANSKREFTLLRAQLVADLPFLIGILAIVGLIGGWLVMMPVTLLMLFAIVISILAVLHTRASKSYFDSEDARQHFLSGVFDNLGHAKSLACEVALSDKFVNIQGAHSESLRRMKFLSASSVEIFTFVTQALIGSVIVVGALSVLSGNMTYGGLAACTLLTGRSIEPLKTCYQFLMQFQLHRLNKQREILKLKLGRATDAAPSAVKLPRWSAAPKLSLYQVSVCRVGEDQACLEDITVDIEPGTIVSIEGGRGDGKTTFSRALLGLCPIVGNITINGIRLEGSSAELIRSNTTYIGTSPQLPEGTVIDALTMGNQDNYADVRYLSHLIGLDQAVKRLPKGYATEIGSTNTALPTGFLQKVAIVRALALKKKFIILDDATFGLDANTEIRLSRLIKALSGKATVLIFSDRETLKAVSSRRFKLSEGHLQEIRTVEARAK</sequence>
<evidence type="ECO:0000256" key="2">
    <source>
        <dbReference type="ARBA" id="ARBA00022692"/>
    </source>
</evidence>
<proteinExistence type="predicted"/>
<dbReference type="GO" id="GO:0005886">
    <property type="term" value="C:plasma membrane"/>
    <property type="evidence" value="ECO:0007669"/>
    <property type="project" value="UniProtKB-SubCell"/>
</dbReference>
<feature type="domain" description="ABC transporter" evidence="8">
    <location>
        <begin position="345"/>
        <end position="564"/>
    </location>
</feature>
<name>A0A8I1M6H5_9PROT</name>
<feature type="transmembrane region" description="Helical" evidence="7">
    <location>
        <begin position="63"/>
        <end position="80"/>
    </location>
</feature>
<evidence type="ECO:0000256" key="5">
    <source>
        <dbReference type="ARBA" id="ARBA00022989"/>
    </source>
</evidence>
<dbReference type="InterPro" id="IPR011527">
    <property type="entry name" value="ABC1_TM_dom"/>
</dbReference>
<dbReference type="AlphaFoldDB" id="A0A8I1M6H5"/>
<dbReference type="Gene3D" id="1.20.1560.10">
    <property type="entry name" value="ABC transporter type 1, transmembrane domain"/>
    <property type="match status" value="1"/>
</dbReference>
<feature type="transmembrane region" description="Helical" evidence="7">
    <location>
        <begin position="249"/>
        <end position="272"/>
    </location>
</feature>
<reference evidence="10" key="1">
    <citation type="submission" date="2020-12" db="EMBL/GenBank/DDBJ databases">
        <title>Oil enriched cultivation method for isolating marine PHA-producing bacteria.</title>
        <authorList>
            <person name="Zheng W."/>
            <person name="Yu S."/>
            <person name="Huang Y."/>
        </authorList>
    </citation>
    <scope>NUCLEOTIDE SEQUENCE</scope>
    <source>
        <strain evidence="10">SY-2-3</strain>
    </source>
</reference>
<evidence type="ECO:0000259" key="8">
    <source>
        <dbReference type="PROSITE" id="PS50893"/>
    </source>
</evidence>
<evidence type="ECO:0000256" key="6">
    <source>
        <dbReference type="ARBA" id="ARBA00023136"/>
    </source>
</evidence>
<accession>A0A8I1M6H5</accession>
<dbReference type="SMART" id="SM00382">
    <property type="entry name" value="AAA"/>
    <property type="match status" value="1"/>
</dbReference>
<dbReference type="GO" id="GO:0005524">
    <property type="term" value="F:ATP binding"/>
    <property type="evidence" value="ECO:0007669"/>
    <property type="project" value="UniProtKB-KW"/>
</dbReference>
<dbReference type="GO" id="GO:0140359">
    <property type="term" value="F:ABC-type transporter activity"/>
    <property type="evidence" value="ECO:0007669"/>
    <property type="project" value="InterPro"/>
</dbReference>
<dbReference type="SUPFAM" id="SSF90123">
    <property type="entry name" value="ABC transporter transmembrane region"/>
    <property type="match status" value="1"/>
</dbReference>
<dbReference type="InterPro" id="IPR027417">
    <property type="entry name" value="P-loop_NTPase"/>
</dbReference>
<dbReference type="InterPro" id="IPR003593">
    <property type="entry name" value="AAA+_ATPase"/>
</dbReference>
<dbReference type="Proteomes" id="UP000664405">
    <property type="component" value="Unassembled WGS sequence"/>
</dbReference>
<evidence type="ECO:0000256" key="4">
    <source>
        <dbReference type="ARBA" id="ARBA00022840"/>
    </source>
</evidence>
<dbReference type="Gene3D" id="3.40.50.300">
    <property type="entry name" value="P-loop containing nucleotide triphosphate hydrolases"/>
    <property type="match status" value="1"/>
</dbReference>
<evidence type="ECO:0000256" key="1">
    <source>
        <dbReference type="ARBA" id="ARBA00004651"/>
    </source>
</evidence>
<dbReference type="Pfam" id="PF00664">
    <property type="entry name" value="ABC_membrane"/>
    <property type="match status" value="1"/>
</dbReference>
<dbReference type="PANTHER" id="PTHR24221">
    <property type="entry name" value="ATP-BINDING CASSETTE SUB-FAMILY B"/>
    <property type="match status" value="1"/>
</dbReference>
<dbReference type="EMBL" id="JAEKJW010000001">
    <property type="protein sequence ID" value="MBN8196082.1"/>
    <property type="molecule type" value="Genomic_DNA"/>
</dbReference>
<evidence type="ECO:0000259" key="9">
    <source>
        <dbReference type="PROSITE" id="PS50929"/>
    </source>
</evidence>
<evidence type="ECO:0000256" key="3">
    <source>
        <dbReference type="ARBA" id="ARBA00022741"/>
    </source>
</evidence>
<feature type="transmembrane region" description="Helical" evidence="7">
    <location>
        <begin position="27"/>
        <end position="51"/>
    </location>
</feature>
<dbReference type="InterPro" id="IPR039421">
    <property type="entry name" value="Type_1_exporter"/>
</dbReference>
<keyword evidence="2 7" id="KW-0812">Transmembrane</keyword>
<evidence type="ECO:0000313" key="11">
    <source>
        <dbReference type="Proteomes" id="UP000664405"/>
    </source>
</evidence>
<dbReference type="RefSeq" id="WP_206926928.1">
    <property type="nucleotide sequence ID" value="NZ_JAEKJW010000001.1"/>
</dbReference>
<dbReference type="PROSITE" id="PS50929">
    <property type="entry name" value="ABC_TM1F"/>
    <property type="match status" value="1"/>
</dbReference>